<keyword evidence="1" id="KW-0812">Transmembrane</keyword>
<feature type="transmembrane region" description="Helical" evidence="1">
    <location>
        <begin position="20"/>
        <end position="41"/>
    </location>
</feature>
<sequence length="262" mass="28638">MSYADVHGEGEGIGPKLKRVGVFIAVLLIIFVMMPAVLDGYRSYKFGSQMDFEMHGNFIHAPLYDTFRDEFPAEYAEFRSRLAVMAREGASNEQLSQFGFGYMRNFTLTNGEHLVAAPDEALLELMKRNLALVRALRDESVPLCAQMIATGLQPGNTYSPTVQRRIISVSVQTLKSIAAGQQDPNPRGEVTQEDIDTLYEILVGTIPEQDAIAVIDGTGFEALPLTNQCAAGLALYEAAGNMPEEASMRLTAAIIAPQPYAP</sequence>
<keyword evidence="1" id="KW-0472">Membrane</keyword>
<proteinExistence type="predicted"/>
<protein>
    <submittedName>
        <fullName evidence="2">Uncharacterized protein</fullName>
    </submittedName>
</protein>
<organism evidence="2 3">
    <name type="scientific">Qipengyuania gelatinilytica</name>
    <dbReference type="NCBI Taxonomy" id="2867231"/>
    <lineage>
        <taxon>Bacteria</taxon>
        <taxon>Pseudomonadati</taxon>
        <taxon>Pseudomonadota</taxon>
        <taxon>Alphaproteobacteria</taxon>
        <taxon>Sphingomonadales</taxon>
        <taxon>Erythrobacteraceae</taxon>
        <taxon>Qipengyuania</taxon>
    </lineage>
</organism>
<dbReference type="RefSeq" id="WP_221431391.1">
    <property type="nucleotide sequence ID" value="NZ_CP081294.1"/>
</dbReference>
<gene>
    <name evidence="2" type="ORF">K3136_02745</name>
</gene>
<dbReference type="Proteomes" id="UP000824321">
    <property type="component" value="Chromosome"/>
</dbReference>
<evidence type="ECO:0000256" key="1">
    <source>
        <dbReference type="SAM" id="Phobius"/>
    </source>
</evidence>
<keyword evidence="3" id="KW-1185">Reference proteome</keyword>
<evidence type="ECO:0000313" key="3">
    <source>
        <dbReference type="Proteomes" id="UP000824321"/>
    </source>
</evidence>
<reference evidence="2 3" key="1">
    <citation type="submission" date="2021-08" db="EMBL/GenBank/DDBJ databases">
        <title>Comparative Genomics Analysis of the Genus Qipengyuania Reveals Extensive Genetic Diversity and Metabolic Versatility, Including the Description of Fifteen Novel Species.</title>
        <authorList>
            <person name="Liu Y."/>
        </authorList>
    </citation>
    <scope>NUCLEOTIDE SEQUENCE [LARGE SCALE GENOMIC DNA]</scope>
    <source>
        <strain evidence="2 3">1NDH1</strain>
    </source>
</reference>
<dbReference type="EMBL" id="CP081294">
    <property type="protein sequence ID" value="QZD95662.1"/>
    <property type="molecule type" value="Genomic_DNA"/>
</dbReference>
<evidence type="ECO:0000313" key="2">
    <source>
        <dbReference type="EMBL" id="QZD95662.1"/>
    </source>
</evidence>
<accession>A0ABX9A794</accession>
<name>A0ABX9A794_9SPHN</name>
<keyword evidence="1" id="KW-1133">Transmembrane helix</keyword>